<sequence>MHLLTCQSAQGGLGGGPEVRVSDGVGASQGCGAQSSIGGSLRFRTGQRRGQLLLPRAFQLRGSISAGRTDLEVETDTASPQEEGCEFPAAASATNTSAAANATAATAAADLTAATAAAASTTSEPGPGRAPSGPSEAQAGAGPAPQRWWRPGLRGDGRGRYNRTGGGGAAARPLSSGGGQWRATSRSRPGLEPQPVEPIAVWAGSGGGGDGGGSGMAGLMGRPAPAPAPVPLSAGTSYLWVPIRTIRMKFAVWTPAGRTDQQQGHRGDGAQPGNFIASFCKVSLSQWLHPEHLASCGSIK</sequence>
<reference evidence="2" key="1">
    <citation type="submission" date="2025-08" db="UniProtKB">
        <authorList>
            <consortium name="RefSeq"/>
        </authorList>
    </citation>
    <scope>IDENTIFICATION</scope>
</reference>
<proteinExistence type="predicted"/>
<name>A0AC58KJQ2_CASCN</name>
<gene>
    <name evidence="2" type="primary">LOC109675501</name>
</gene>
<accession>A0AC58KJQ2</accession>
<protein>
    <submittedName>
        <fullName evidence="2">Uncharacterized protein</fullName>
    </submittedName>
</protein>
<evidence type="ECO:0000313" key="1">
    <source>
        <dbReference type="Proteomes" id="UP001732720"/>
    </source>
</evidence>
<organism evidence="1 2">
    <name type="scientific">Castor canadensis</name>
    <name type="common">American beaver</name>
    <dbReference type="NCBI Taxonomy" id="51338"/>
    <lineage>
        <taxon>Eukaryota</taxon>
        <taxon>Metazoa</taxon>
        <taxon>Chordata</taxon>
        <taxon>Craniata</taxon>
        <taxon>Vertebrata</taxon>
        <taxon>Euteleostomi</taxon>
        <taxon>Mammalia</taxon>
        <taxon>Eutheria</taxon>
        <taxon>Euarchontoglires</taxon>
        <taxon>Glires</taxon>
        <taxon>Rodentia</taxon>
        <taxon>Castorimorpha</taxon>
        <taxon>Castoridae</taxon>
        <taxon>Castor</taxon>
    </lineage>
</organism>
<dbReference type="RefSeq" id="XP_073905144.1">
    <property type="nucleotide sequence ID" value="XM_074049043.1"/>
</dbReference>
<evidence type="ECO:0000313" key="2">
    <source>
        <dbReference type="RefSeq" id="XP_073905144.1"/>
    </source>
</evidence>
<dbReference type="Proteomes" id="UP001732720">
    <property type="component" value="Chromosome 12"/>
</dbReference>
<keyword evidence="1" id="KW-1185">Reference proteome</keyword>